<evidence type="ECO:0000256" key="8">
    <source>
        <dbReference type="ARBA" id="ARBA00023012"/>
    </source>
</evidence>
<dbReference type="InterPro" id="IPR035965">
    <property type="entry name" value="PAS-like_dom_sf"/>
</dbReference>
<dbReference type="PANTHER" id="PTHR43065:SF50">
    <property type="entry name" value="HISTIDINE KINASE"/>
    <property type="match status" value="1"/>
</dbReference>
<gene>
    <name evidence="13" type="ORF">Oscil6304_2131</name>
</gene>
<dbReference type="InterPro" id="IPR000014">
    <property type="entry name" value="PAS"/>
</dbReference>
<sequence>MLTTLQSEYKPQAEVLELKQQLAASEIRFRNVIDKLADGIIIVDGKGLVRFINRAAECLLSCPADALLGKEVFGTRVFEIQGGQIGTEIIKRVGDSDRVSTRVVQTQVEILRKGEEDAIAEMRIVETEWEGEKALMASLRDITSRVRALEALQKSEAQLREQTHQLERTLQQLKQTQSQLIQTEKMSSLGQMVAGVAHEINNPVNFIYGNIDHASCYIQDLMGLMELYEQNYPNPAEEITQYAQEIDLEFLSQDLPKLLSSMKLGTDRIREIVMSLRNFSRLDEAQMKRVNIHEGIDSTLLILQNRFKARSGFPGIELVKEYGDFEHIECYAGQLNQVFMNIISNSIDAIEESSKFLVLHSELSDSTGEGSASMTTISPQIKIATEFVEKSSANDDRDETRLLIKISDNGPGMSEEVRQRLFDPFFTTKPVGKGTGLGLSISYHIVVEKHGGQLQCISTPDEGTEFIIELPIQQQKRKSSETPVNRSDLRPQTRFQPHLKAC</sequence>
<dbReference type="GO" id="GO:0006355">
    <property type="term" value="P:regulation of DNA-templated transcription"/>
    <property type="evidence" value="ECO:0007669"/>
    <property type="project" value="InterPro"/>
</dbReference>
<dbReference type="Pfam" id="PF02518">
    <property type="entry name" value="HATPase_c"/>
    <property type="match status" value="1"/>
</dbReference>
<dbReference type="Gene3D" id="3.30.565.10">
    <property type="entry name" value="Histidine kinase-like ATPase, C-terminal domain"/>
    <property type="match status" value="1"/>
</dbReference>
<dbReference type="SMART" id="SM00387">
    <property type="entry name" value="HATPase_c"/>
    <property type="match status" value="1"/>
</dbReference>
<dbReference type="Gene3D" id="3.30.450.20">
    <property type="entry name" value="PAS domain"/>
    <property type="match status" value="1"/>
</dbReference>
<dbReference type="InterPro" id="IPR003661">
    <property type="entry name" value="HisK_dim/P_dom"/>
</dbReference>
<dbReference type="HOGENOM" id="CLU_000445_114_39_3"/>
<dbReference type="PRINTS" id="PR00344">
    <property type="entry name" value="BCTRLSENSOR"/>
</dbReference>
<evidence type="ECO:0000256" key="9">
    <source>
        <dbReference type="SAM" id="Coils"/>
    </source>
</evidence>
<dbReference type="PROSITE" id="PS50112">
    <property type="entry name" value="PAS"/>
    <property type="match status" value="1"/>
</dbReference>
<dbReference type="KEGG" id="oac:Oscil6304_2131"/>
<dbReference type="Gene3D" id="1.10.287.130">
    <property type="match status" value="1"/>
</dbReference>
<dbReference type="RefSeq" id="WP_015148439.1">
    <property type="nucleotide sequence ID" value="NC_019693.1"/>
</dbReference>
<evidence type="ECO:0000313" key="13">
    <source>
        <dbReference type="EMBL" id="AFY81795.1"/>
    </source>
</evidence>
<feature type="domain" description="PAS" evidence="12">
    <location>
        <begin position="25"/>
        <end position="80"/>
    </location>
</feature>
<evidence type="ECO:0000256" key="6">
    <source>
        <dbReference type="ARBA" id="ARBA00022777"/>
    </source>
</evidence>
<evidence type="ECO:0000259" key="11">
    <source>
        <dbReference type="PROSITE" id="PS50109"/>
    </source>
</evidence>
<dbReference type="eggNOG" id="COG4191">
    <property type="taxonomic scope" value="Bacteria"/>
</dbReference>
<dbReference type="InterPro" id="IPR003594">
    <property type="entry name" value="HATPase_dom"/>
</dbReference>
<dbReference type="OrthoDB" id="442998at2"/>
<dbReference type="Proteomes" id="UP000010367">
    <property type="component" value="Chromosome"/>
</dbReference>
<dbReference type="STRING" id="56110.Oscil6304_2131"/>
<dbReference type="SUPFAM" id="SSF55874">
    <property type="entry name" value="ATPase domain of HSP90 chaperone/DNA topoisomerase II/histidine kinase"/>
    <property type="match status" value="1"/>
</dbReference>
<dbReference type="PROSITE" id="PS50109">
    <property type="entry name" value="HIS_KIN"/>
    <property type="match status" value="1"/>
</dbReference>
<feature type="coiled-coil region" evidence="9">
    <location>
        <begin position="145"/>
        <end position="186"/>
    </location>
</feature>
<dbReference type="Pfam" id="PF00989">
    <property type="entry name" value="PAS"/>
    <property type="match status" value="1"/>
</dbReference>
<dbReference type="AlphaFoldDB" id="K9TGZ7"/>
<evidence type="ECO:0000256" key="10">
    <source>
        <dbReference type="SAM" id="MobiDB-lite"/>
    </source>
</evidence>
<dbReference type="SUPFAM" id="SSF47384">
    <property type="entry name" value="Homodimeric domain of signal transducing histidine kinase"/>
    <property type="match status" value="1"/>
</dbReference>
<evidence type="ECO:0000313" key="14">
    <source>
        <dbReference type="Proteomes" id="UP000010367"/>
    </source>
</evidence>
<accession>K9TGZ7</accession>
<evidence type="ECO:0000256" key="7">
    <source>
        <dbReference type="ARBA" id="ARBA00022840"/>
    </source>
</evidence>
<dbReference type="PATRIC" id="fig|56110.3.peg.2545"/>
<dbReference type="SMART" id="SM00091">
    <property type="entry name" value="PAS"/>
    <property type="match status" value="1"/>
</dbReference>
<dbReference type="GO" id="GO:0005524">
    <property type="term" value="F:ATP binding"/>
    <property type="evidence" value="ECO:0007669"/>
    <property type="project" value="UniProtKB-KW"/>
</dbReference>
<evidence type="ECO:0000256" key="4">
    <source>
        <dbReference type="ARBA" id="ARBA00022679"/>
    </source>
</evidence>
<dbReference type="InParanoid" id="K9TGZ7"/>
<keyword evidence="5" id="KW-0547">Nucleotide-binding</keyword>
<keyword evidence="9" id="KW-0175">Coiled coil</keyword>
<name>K9TGZ7_9CYAN</name>
<dbReference type="EMBL" id="CP003607">
    <property type="protein sequence ID" value="AFY81795.1"/>
    <property type="molecule type" value="Genomic_DNA"/>
</dbReference>
<keyword evidence="14" id="KW-1185">Reference proteome</keyword>
<dbReference type="InterPro" id="IPR013767">
    <property type="entry name" value="PAS_fold"/>
</dbReference>
<evidence type="ECO:0000259" key="12">
    <source>
        <dbReference type="PROSITE" id="PS50112"/>
    </source>
</evidence>
<comment type="catalytic activity">
    <reaction evidence="1">
        <text>ATP + protein L-histidine = ADP + protein N-phospho-L-histidine.</text>
        <dbReference type="EC" id="2.7.13.3"/>
    </reaction>
</comment>
<proteinExistence type="predicted"/>
<keyword evidence="4" id="KW-0808">Transferase</keyword>
<dbReference type="SUPFAM" id="SSF55785">
    <property type="entry name" value="PYP-like sensor domain (PAS domain)"/>
    <property type="match status" value="1"/>
</dbReference>
<organism evidence="13 14">
    <name type="scientific">Oscillatoria acuminata PCC 6304</name>
    <dbReference type="NCBI Taxonomy" id="56110"/>
    <lineage>
        <taxon>Bacteria</taxon>
        <taxon>Bacillati</taxon>
        <taxon>Cyanobacteriota</taxon>
        <taxon>Cyanophyceae</taxon>
        <taxon>Oscillatoriophycideae</taxon>
        <taxon>Oscillatoriales</taxon>
        <taxon>Oscillatoriaceae</taxon>
        <taxon>Oscillatoria</taxon>
    </lineage>
</organism>
<evidence type="ECO:0000256" key="1">
    <source>
        <dbReference type="ARBA" id="ARBA00000085"/>
    </source>
</evidence>
<dbReference type="InterPro" id="IPR005467">
    <property type="entry name" value="His_kinase_dom"/>
</dbReference>
<dbReference type="EC" id="2.7.13.3" evidence="2"/>
<feature type="region of interest" description="Disordered" evidence="10">
    <location>
        <begin position="473"/>
        <end position="502"/>
    </location>
</feature>
<dbReference type="InterPro" id="IPR036097">
    <property type="entry name" value="HisK_dim/P_sf"/>
</dbReference>
<keyword evidence="7" id="KW-0067">ATP-binding</keyword>
<dbReference type="InterPro" id="IPR004358">
    <property type="entry name" value="Sig_transdc_His_kin-like_C"/>
</dbReference>
<evidence type="ECO:0000256" key="3">
    <source>
        <dbReference type="ARBA" id="ARBA00022553"/>
    </source>
</evidence>
<protein>
    <recommendedName>
        <fullName evidence="2">histidine kinase</fullName>
        <ecNumber evidence="2">2.7.13.3</ecNumber>
    </recommendedName>
</protein>
<keyword evidence="3" id="KW-0597">Phosphoprotein</keyword>
<reference evidence="13 14" key="1">
    <citation type="submission" date="2012-06" db="EMBL/GenBank/DDBJ databases">
        <title>Finished chromosome of genome of Oscillatoria acuminata PCC 6304.</title>
        <authorList>
            <consortium name="US DOE Joint Genome Institute"/>
            <person name="Gugger M."/>
            <person name="Coursin T."/>
            <person name="Rippka R."/>
            <person name="Tandeau De Marsac N."/>
            <person name="Huntemann M."/>
            <person name="Wei C.-L."/>
            <person name="Han J."/>
            <person name="Detter J.C."/>
            <person name="Han C."/>
            <person name="Tapia R."/>
            <person name="Davenport K."/>
            <person name="Daligault H."/>
            <person name="Erkkila T."/>
            <person name="Gu W."/>
            <person name="Munk A.C.C."/>
            <person name="Teshima H."/>
            <person name="Xu Y."/>
            <person name="Chain P."/>
            <person name="Chen A."/>
            <person name="Krypides N."/>
            <person name="Mavromatis K."/>
            <person name="Markowitz V."/>
            <person name="Szeto E."/>
            <person name="Ivanova N."/>
            <person name="Mikhailova N."/>
            <person name="Ovchinnikova G."/>
            <person name="Pagani I."/>
            <person name="Pati A."/>
            <person name="Goodwin L."/>
            <person name="Peters L."/>
            <person name="Pitluck S."/>
            <person name="Woyke T."/>
            <person name="Kerfeld C."/>
        </authorList>
    </citation>
    <scope>NUCLEOTIDE SEQUENCE [LARGE SCALE GENOMIC DNA]</scope>
    <source>
        <strain evidence="13 14">PCC 6304</strain>
    </source>
</reference>
<dbReference type="NCBIfam" id="TIGR00229">
    <property type="entry name" value="sensory_box"/>
    <property type="match status" value="1"/>
</dbReference>
<dbReference type="CDD" id="cd00082">
    <property type="entry name" value="HisKA"/>
    <property type="match status" value="1"/>
</dbReference>
<dbReference type="InterPro" id="IPR036890">
    <property type="entry name" value="HATPase_C_sf"/>
</dbReference>
<evidence type="ECO:0000256" key="2">
    <source>
        <dbReference type="ARBA" id="ARBA00012438"/>
    </source>
</evidence>
<keyword evidence="6" id="KW-0418">Kinase</keyword>
<keyword evidence="8" id="KW-0902">Two-component regulatory system</keyword>
<dbReference type="PANTHER" id="PTHR43065">
    <property type="entry name" value="SENSOR HISTIDINE KINASE"/>
    <property type="match status" value="1"/>
</dbReference>
<dbReference type="GO" id="GO:0000155">
    <property type="term" value="F:phosphorelay sensor kinase activity"/>
    <property type="evidence" value="ECO:0007669"/>
    <property type="project" value="InterPro"/>
</dbReference>
<feature type="domain" description="Histidine kinase" evidence="11">
    <location>
        <begin position="195"/>
        <end position="474"/>
    </location>
</feature>
<evidence type="ECO:0000256" key="5">
    <source>
        <dbReference type="ARBA" id="ARBA00022741"/>
    </source>
</evidence>